<feature type="region of interest" description="Disordered" evidence="1">
    <location>
        <begin position="172"/>
        <end position="196"/>
    </location>
</feature>
<dbReference type="OMA" id="MHTCVEG"/>
<dbReference type="GeneID" id="100803657"/>
<dbReference type="SMR" id="I1LPM3"/>
<gene>
    <name evidence="3" type="primary">LOC100803657</name>
    <name evidence="2" type="ORF">GLYMA_12G029700</name>
</gene>
<organism evidence="3">
    <name type="scientific">Glycine max</name>
    <name type="common">Soybean</name>
    <name type="synonym">Glycine hispida</name>
    <dbReference type="NCBI Taxonomy" id="3847"/>
    <lineage>
        <taxon>Eukaryota</taxon>
        <taxon>Viridiplantae</taxon>
        <taxon>Streptophyta</taxon>
        <taxon>Embryophyta</taxon>
        <taxon>Tracheophyta</taxon>
        <taxon>Spermatophyta</taxon>
        <taxon>Magnoliopsida</taxon>
        <taxon>eudicotyledons</taxon>
        <taxon>Gunneridae</taxon>
        <taxon>Pentapetalae</taxon>
        <taxon>rosids</taxon>
        <taxon>fabids</taxon>
        <taxon>Fabales</taxon>
        <taxon>Fabaceae</taxon>
        <taxon>Papilionoideae</taxon>
        <taxon>50 kb inversion clade</taxon>
        <taxon>NPAAA clade</taxon>
        <taxon>indigoferoid/millettioid clade</taxon>
        <taxon>Phaseoleae</taxon>
        <taxon>Glycine</taxon>
        <taxon>Glycine subgen. Soja</taxon>
    </lineage>
</organism>
<sequence>MHTCVEGSKRQLPPWMMQKVGATATHVSDSNNAVETNCYIKKGDIIKTNATKKDHKSESSKRNSNLRAKCEVMGRKKLDQQDGSSDKVTQKKRKGDRSKDRDQRSSIKKRKKLEDPSHGCYDVSPVSDDAMDLTLEDLMAIAEQYVKDYENKDRKEISSRQHESKWQFQVTNETGHTLDSPCKNENSSKSGREDLSHFTSTTGELIATSTSQTGDPAQDMLDLFLGPLLRKTLEKEKSKSIVKNVEITHEFTRQSQDKLAGEEIVPLTKKRNTFKDKVAMFLDQDM</sequence>
<evidence type="ECO:0000313" key="4">
    <source>
        <dbReference type="Proteomes" id="UP000008827"/>
    </source>
</evidence>
<dbReference type="HOGENOM" id="CLU_974574_0_0_1"/>
<dbReference type="KEGG" id="gmx:100803657"/>
<feature type="region of interest" description="Disordered" evidence="1">
    <location>
        <begin position="50"/>
        <end position="126"/>
    </location>
</feature>
<dbReference type="PANTHER" id="PTHR36756">
    <property type="entry name" value="EXPRESSED PROTEIN"/>
    <property type="match status" value="1"/>
</dbReference>
<reference evidence="2 3" key="1">
    <citation type="journal article" date="2010" name="Nature">
        <title>Genome sequence of the palaeopolyploid soybean.</title>
        <authorList>
            <person name="Schmutz J."/>
            <person name="Cannon S.B."/>
            <person name="Schlueter J."/>
            <person name="Ma J."/>
            <person name="Mitros T."/>
            <person name="Nelson W."/>
            <person name="Hyten D.L."/>
            <person name="Song Q."/>
            <person name="Thelen J.J."/>
            <person name="Cheng J."/>
            <person name="Xu D."/>
            <person name="Hellsten U."/>
            <person name="May G.D."/>
            <person name="Yu Y."/>
            <person name="Sakurai T."/>
            <person name="Umezawa T."/>
            <person name="Bhattacharyya M.K."/>
            <person name="Sandhu D."/>
            <person name="Valliyodan B."/>
            <person name="Lindquist E."/>
            <person name="Peto M."/>
            <person name="Grant D."/>
            <person name="Shu S."/>
            <person name="Goodstein D."/>
            <person name="Barry K."/>
            <person name="Futrell-Griggs M."/>
            <person name="Abernathy B."/>
            <person name="Du J."/>
            <person name="Tian Z."/>
            <person name="Zhu L."/>
            <person name="Gill N."/>
            <person name="Joshi T."/>
            <person name="Libault M."/>
            <person name="Sethuraman A."/>
            <person name="Zhang X.-C."/>
            <person name="Shinozaki K."/>
            <person name="Nguyen H.T."/>
            <person name="Wing R.A."/>
            <person name="Cregan P."/>
            <person name="Specht J."/>
            <person name="Grimwood J."/>
            <person name="Rokhsar D."/>
            <person name="Stacey G."/>
            <person name="Shoemaker R.C."/>
            <person name="Jackson S.A."/>
        </authorList>
    </citation>
    <scope>NUCLEOTIDE SEQUENCE [LARGE SCALE GENOMIC DNA]</scope>
    <source>
        <strain evidence="3">cv. Williams 82</strain>
        <tissue evidence="2">Callus</tissue>
    </source>
</reference>
<dbReference type="Proteomes" id="UP000008827">
    <property type="component" value="Chromosome 12"/>
</dbReference>
<protein>
    <submittedName>
        <fullName evidence="2 3">Uncharacterized protein</fullName>
    </submittedName>
</protein>
<evidence type="ECO:0000256" key="1">
    <source>
        <dbReference type="SAM" id="MobiDB-lite"/>
    </source>
</evidence>
<dbReference type="eggNOG" id="ENOG502S3N7">
    <property type="taxonomic scope" value="Eukaryota"/>
</dbReference>
<dbReference type="EMBL" id="CM000845">
    <property type="protein sequence ID" value="KRH24232.1"/>
    <property type="molecule type" value="Genomic_DNA"/>
</dbReference>
<name>I1LPM3_SOYBN</name>
<proteinExistence type="predicted"/>
<feature type="compositionally biased region" description="Basic and acidic residues" evidence="1">
    <location>
        <begin position="68"/>
        <end position="89"/>
    </location>
</feature>
<dbReference type="PaxDb" id="3847-GLYMA12G03340.1"/>
<dbReference type="OrthoDB" id="1938010at2759"/>
<reference evidence="2" key="3">
    <citation type="submission" date="2018-07" db="EMBL/GenBank/DDBJ databases">
        <title>WGS assembly of Glycine max.</title>
        <authorList>
            <person name="Schmutz J."/>
            <person name="Cannon S."/>
            <person name="Schlueter J."/>
            <person name="Ma J."/>
            <person name="Mitros T."/>
            <person name="Nelson W."/>
            <person name="Hyten D."/>
            <person name="Song Q."/>
            <person name="Thelen J."/>
            <person name="Cheng J."/>
            <person name="Xu D."/>
            <person name="Hellsten U."/>
            <person name="May G."/>
            <person name="Yu Y."/>
            <person name="Sakurai T."/>
            <person name="Umezawa T."/>
            <person name="Bhattacharyya M."/>
            <person name="Sandhu D."/>
            <person name="Valliyodan B."/>
            <person name="Lindquist E."/>
            <person name="Peto M."/>
            <person name="Grant D."/>
            <person name="Shu S."/>
            <person name="Goodstein D."/>
            <person name="Barry K."/>
            <person name="Futrell-Griggs M."/>
            <person name="Abernathy B."/>
            <person name="Du J."/>
            <person name="Tian Z."/>
            <person name="Zhu L."/>
            <person name="Gill N."/>
            <person name="Joshi T."/>
            <person name="Libault M."/>
            <person name="Sethuraman A."/>
            <person name="Zhang X."/>
            <person name="Shinozaki K."/>
            <person name="Nguyen H."/>
            <person name="Wing R."/>
            <person name="Cregan P."/>
            <person name="Specht J."/>
            <person name="Grimwood J."/>
            <person name="Rokhsar D."/>
            <person name="Stacey G."/>
            <person name="Shoemaker R."/>
            <person name="Jackson S."/>
        </authorList>
    </citation>
    <scope>NUCLEOTIDE SEQUENCE</scope>
    <source>
        <tissue evidence="2">Callus</tissue>
    </source>
</reference>
<feature type="compositionally biased region" description="Polar residues" evidence="1">
    <location>
        <begin position="172"/>
        <end position="189"/>
    </location>
</feature>
<dbReference type="AlphaFoldDB" id="I1LPM3"/>
<accession>I1LPM3</accession>
<dbReference type="RefSeq" id="XP_003540775.2">
    <property type="nucleotide sequence ID" value="XM_003540727.5"/>
</dbReference>
<keyword evidence="4" id="KW-1185">Reference proteome</keyword>
<evidence type="ECO:0000313" key="3">
    <source>
        <dbReference type="EnsemblPlants" id="KRH24232"/>
    </source>
</evidence>
<dbReference type="Gramene" id="KRH24232">
    <property type="protein sequence ID" value="KRH24232"/>
    <property type="gene ID" value="GLYMA_12G029700"/>
</dbReference>
<dbReference type="EnsemblPlants" id="KRH24232">
    <property type="protein sequence ID" value="KRH24232"/>
    <property type="gene ID" value="GLYMA_12G029700"/>
</dbReference>
<dbReference type="PANTHER" id="PTHR36756:SF1">
    <property type="entry name" value="EXPRESSED PROTEIN"/>
    <property type="match status" value="1"/>
</dbReference>
<reference evidence="3" key="2">
    <citation type="submission" date="2018-02" db="UniProtKB">
        <authorList>
            <consortium name="EnsemblPlants"/>
        </authorList>
    </citation>
    <scope>IDENTIFICATION</scope>
    <source>
        <strain evidence="3">Williams 82</strain>
    </source>
</reference>
<evidence type="ECO:0000313" key="2">
    <source>
        <dbReference type="EMBL" id="KRH24232.1"/>
    </source>
</evidence>
<feature type="compositionally biased region" description="Basic and acidic residues" evidence="1">
    <location>
        <begin position="50"/>
        <end position="61"/>
    </location>
</feature>